<sequence length="328" mass="34997">MFKVYKCYFDHILDLLQKGKKMSETTKTDIVIIGAGAAGMTAAVYAARGGNSAIVLEQNVHGGQIVNTGEVENYPAILSISGVEFAGNLYEQATSHGADIRYEKVTGFDFSGPVKVVETDEGRYECKAVILANGVVKRKLGVPGEEKFQGRGVSYCATCDGGFFRGKKTAVVGGGNTALEDALFLANLCEEVTLIHRRDEFRGDAHNVKAVLARENIRILYDTVPLEVLGDQQVTGLKVQNKKTGEESELAVDGVFVAVGQIPQNELFRGAVEMDESGFVAAGEDTKTNIPGVFAAGDTRQKLVRQLVTAAADGAVAAVMAGSYIFSL</sequence>
<dbReference type="InterPro" id="IPR050097">
    <property type="entry name" value="Ferredoxin-NADP_redctase_2"/>
</dbReference>
<evidence type="ECO:0000313" key="11">
    <source>
        <dbReference type="Proteomes" id="UP000184089"/>
    </source>
</evidence>
<comment type="catalytic activity">
    <reaction evidence="7">
        <text>[thioredoxin]-dithiol + NADP(+) = [thioredoxin]-disulfide + NADPH + H(+)</text>
        <dbReference type="Rhea" id="RHEA:20345"/>
        <dbReference type="Rhea" id="RHEA-COMP:10698"/>
        <dbReference type="Rhea" id="RHEA-COMP:10700"/>
        <dbReference type="ChEBI" id="CHEBI:15378"/>
        <dbReference type="ChEBI" id="CHEBI:29950"/>
        <dbReference type="ChEBI" id="CHEBI:50058"/>
        <dbReference type="ChEBI" id="CHEBI:57783"/>
        <dbReference type="ChEBI" id="CHEBI:58349"/>
        <dbReference type="EC" id="1.8.1.9"/>
    </reaction>
</comment>
<dbReference type="Pfam" id="PF07992">
    <property type="entry name" value="Pyr_redox_2"/>
    <property type="match status" value="1"/>
</dbReference>
<dbReference type="EC" id="1.8.1.9" evidence="7"/>
<keyword evidence="8" id="KW-0521">NADP</keyword>
<dbReference type="GO" id="GO:0005737">
    <property type="term" value="C:cytoplasm"/>
    <property type="evidence" value="ECO:0007669"/>
    <property type="project" value="InterPro"/>
</dbReference>
<dbReference type="PRINTS" id="PR00469">
    <property type="entry name" value="PNDRDTASEII"/>
</dbReference>
<evidence type="ECO:0000256" key="4">
    <source>
        <dbReference type="ARBA" id="ARBA00023002"/>
    </source>
</evidence>
<organism evidence="10 11">
    <name type="scientific">Bittarella massiliensis</name>
    <name type="common">ex Durand et al. 2017</name>
    <dbReference type="NCBI Taxonomy" id="1720313"/>
    <lineage>
        <taxon>Bacteria</taxon>
        <taxon>Bacillati</taxon>
        <taxon>Bacillota</taxon>
        <taxon>Clostridia</taxon>
        <taxon>Eubacteriales</taxon>
        <taxon>Oscillospiraceae</taxon>
        <taxon>Bittarella (ex Durand et al. 2017)</taxon>
    </lineage>
</organism>
<keyword evidence="4 7" id="KW-0560">Oxidoreductase</keyword>
<evidence type="ECO:0000256" key="2">
    <source>
        <dbReference type="ARBA" id="ARBA00022630"/>
    </source>
</evidence>
<dbReference type="PANTHER" id="PTHR48105">
    <property type="entry name" value="THIOREDOXIN REDUCTASE 1-RELATED-RELATED"/>
    <property type="match status" value="1"/>
</dbReference>
<dbReference type="EMBL" id="FQVY01000002">
    <property type="protein sequence ID" value="SHG10227.1"/>
    <property type="molecule type" value="Genomic_DNA"/>
</dbReference>
<dbReference type="InterPro" id="IPR008255">
    <property type="entry name" value="Pyr_nucl-diS_OxRdtase_2_AS"/>
</dbReference>
<name>A0AAQ1MD85_9FIRM</name>
<evidence type="ECO:0000256" key="6">
    <source>
        <dbReference type="ARBA" id="ARBA00023284"/>
    </source>
</evidence>
<dbReference type="GO" id="GO:0004791">
    <property type="term" value="F:thioredoxin-disulfide reductase (NADPH) activity"/>
    <property type="evidence" value="ECO:0007669"/>
    <property type="project" value="UniProtKB-UniRule"/>
</dbReference>
<evidence type="ECO:0000313" key="10">
    <source>
        <dbReference type="EMBL" id="SHG10227.1"/>
    </source>
</evidence>
<evidence type="ECO:0000256" key="7">
    <source>
        <dbReference type="RuleBase" id="RU003880"/>
    </source>
</evidence>
<dbReference type="SUPFAM" id="SSF51905">
    <property type="entry name" value="FAD/NAD(P)-binding domain"/>
    <property type="match status" value="1"/>
</dbReference>
<dbReference type="PRINTS" id="PR00368">
    <property type="entry name" value="FADPNR"/>
</dbReference>
<dbReference type="GO" id="GO:0019430">
    <property type="term" value="P:removal of superoxide radicals"/>
    <property type="evidence" value="ECO:0007669"/>
    <property type="project" value="UniProtKB-UniRule"/>
</dbReference>
<evidence type="ECO:0000256" key="5">
    <source>
        <dbReference type="ARBA" id="ARBA00023157"/>
    </source>
</evidence>
<dbReference type="Gene3D" id="3.50.50.60">
    <property type="entry name" value="FAD/NAD(P)-binding domain"/>
    <property type="match status" value="2"/>
</dbReference>
<evidence type="ECO:0000256" key="3">
    <source>
        <dbReference type="ARBA" id="ARBA00022827"/>
    </source>
</evidence>
<accession>A0AAQ1MD85</accession>
<evidence type="ECO:0000256" key="1">
    <source>
        <dbReference type="ARBA" id="ARBA00009333"/>
    </source>
</evidence>
<comment type="cofactor">
    <cofactor evidence="8">
        <name>FAD</name>
        <dbReference type="ChEBI" id="CHEBI:57692"/>
    </cofactor>
    <text evidence="8">Binds 1 FAD per subunit.</text>
</comment>
<comment type="subunit">
    <text evidence="7">Homodimer.</text>
</comment>
<evidence type="ECO:0000256" key="8">
    <source>
        <dbReference type="RuleBase" id="RU003881"/>
    </source>
</evidence>
<keyword evidence="5" id="KW-1015">Disulfide bond</keyword>
<dbReference type="InterPro" id="IPR005982">
    <property type="entry name" value="Thioredox_Rdtase"/>
</dbReference>
<dbReference type="PROSITE" id="PS00573">
    <property type="entry name" value="PYRIDINE_REDOX_2"/>
    <property type="match status" value="1"/>
</dbReference>
<dbReference type="InterPro" id="IPR036188">
    <property type="entry name" value="FAD/NAD-bd_sf"/>
</dbReference>
<evidence type="ECO:0000259" key="9">
    <source>
        <dbReference type="Pfam" id="PF07992"/>
    </source>
</evidence>
<dbReference type="AlphaFoldDB" id="A0AAQ1MD85"/>
<protein>
    <recommendedName>
        <fullName evidence="7">Thioredoxin reductase</fullName>
        <ecNumber evidence="7">1.8.1.9</ecNumber>
    </recommendedName>
</protein>
<dbReference type="Proteomes" id="UP000184089">
    <property type="component" value="Unassembled WGS sequence"/>
</dbReference>
<gene>
    <name evidence="10" type="ORF">SAMN05444424_1477</name>
</gene>
<comment type="similarity">
    <text evidence="1 7">Belongs to the class-II pyridine nucleotide-disulfide oxidoreductase family.</text>
</comment>
<dbReference type="InterPro" id="IPR023753">
    <property type="entry name" value="FAD/NAD-binding_dom"/>
</dbReference>
<reference evidence="11" key="1">
    <citation type="submission" date="2016-11" db="EMBL/GenBank/DDBJ databases">
        <authorList>
            <person name="Jaros S."/>
            <person name="Januszkiewicz K."/>
            <person name="Wedrychowicz H."/>
        </authorList>
    </citation>
    <scope>NUCLEOTIDE SEQUENCE [LARGE SCALE GENOMIC DNA]</scope>
    <source>
        <strain evidence="11">DSM 4029</strain>
    </source>
</reference>
<feature type="domain" description="FAD/NAD(P)-binding" evidence="9">
    <location>
        <begin position="29"/>
        <end position="314"/>
    </location>
</feature>
<comment type="caution">
    <text evidence="10">The sequence shown here is derived from an EMBL/GenBank/DDBJ whole genome shotgun (WGS) entry which is preliminary data.</text>
</comment>
<dbReference type="NCBIfam" id="TIGR01292">
    <property type="entry name" value="TRX_reduct"/>
    <property type="match status" value="1"/>
</dbReference>
<keyword evidence="3 7" id="KW-0274">FAD</keyword>
<keyword evidence="6 7" id="KW-0676">Redox-active center</keyword>
<keyword evidence="2 7" id="KW-0285">Flavoprotein</keyword>
<proteinExistence type="inferred from homology"/>